<dbReference type="Proteomes" id="UP000297872">
    <property type="component" value="Unassembled WGS sequence"/>
</dbReference>
<sequence length="1420" mass="157319">MVGVYVLLTVLVHLSPVQHFLGSQVSSVLADKFDTKVTVGSVNLGFFNRIIIDDVMMYDQKGDSMIYASRISAKVSLLPLLNHKISIASAQLFGLKANLYQQTAQSKHNFQFVLDSLASKDTTKHTPLDLHIGSLIIRHGAVKYDKRYIASQPGVFSPAHISISDLSTHIIANHITDDAINLHIKKLAFRDKSGLQLNSLSFKLVADKREASLKEFELQLPHSDITLGDIHATYRFDNGKLVMPSLQYSGSIEQSKITLSDIACLLPIFRHFEDAVFFDTQFTGTSTSLRCQKINFKTGSGSINLQAKGRISDWNSHPAWDVDIANLNLTEGGISFISHNLGKKINVPKEVTRLGGIHYVGHLSGRGDRLSSKGRLETGAGNADIQLSKNGKNIQAKIATKGIALDRILANKTFGQVATTIEVKGNKDHLVAKGEISRFDYNKYSFRNISLDGQYNHGIVKGLASIDDPNIRVDIEGNYAMKGNKYAINTHIDHLQPSILGVKMADKDYSLDDIDLSANNQSSDSYLDLEAPFMSLHARGQYNLSTLVSSIQNMIAEKLPTLPGIKKTKAKGDNDFTLQGNIYSTEVLNKILGIPLAISSPIHINGNISEQSNELNLYLSAPLFSYNGKPFHNGNVELTTLDNALNLEARITQGMPYEKAPEIKLKAAAADNVLSTLLNYNNHSSKLPLSGLLNADTRFSKNEQGQLTIQTSVKPSNLMLGDTQWDVKASTVEYHKNHLTVDNFVVKHDKQHVIINGMATPNKEDSIVADLKDVDVAYILNLVNFHSVDFTGKATGKAVVKSIFQNPDAYAKLDIQDFTFENGPMGILHAFVNFNKEDEQIDIRATADEGPGRQTYINGYVSPKRNYIDLGIEAAGTNMKFMENFCGSFMDHLEAQGHGKVNVVGDLKEINLVGDIEISGKMHMKQLGTEYHFDRLRAHAIPDDILLINDTIYDCNNNIAVVNGGIHHKHLTKLSYDLDLKAKNFLGYDIREFGDNTFYGTVYATGDVGIHGKSGETVIDIDAVPEHGSIFVYNVASPDAISDKSFIHWNDATPEWEKPFSFTKNTKKDDDDDDMESDMRINFLVNTNQNLTLKLLMDPQSGDYITLNGNGVIRANYFNKGSFDMFGNYLVDHGIYKLTIQNIIKKDFEFLPGGTINFGGNPYKAALNLQAKYVVNGVPLSDLNIGRSFSSNNIRVDCLMNIKGTPNAPSVDFSMDLPTVNSDAKQMIYSLINSQEEMNQQVLYLLGIGRFYAQTKNNQATEDAAQQSQTSLAMQSLLSGTISQQINTVLSSLVKSNEWNFGANISTGDEGFSNAEYEGILSGRLFNNRLLFNGQFGYRDNANATQSFIGDFDLRYLIFPNGNLAVRMYNQTNDRYFTKNSLNTQGFGLIMKKDFNGLKDLFGIKKKKKKNKNKGKTIGK</sequence>
<feature type="domain" description="Translocation and assembly module TamB C-terminal" evidence="5">
    <location>
        <begin position="956"/>
        <end position="1395"/>
    </location>
</feature>
<dbReference type="PANTHER" id="PTHR30441:SF8">
    <property type="entry name" value="DUF748 DOMAIN-CONTAINING PROTEIN"/>
    <property type="match status" value="1"/>
</dbReference>
<comment type="subcellular location">
    <subcellularLocation>
        <location evidence="1">Membrane</location>
        <topology evidence="1">Single-pass membrane protein</topology>
    </subcellularLocation>
</comment>
<evidence type="ECO:0000256" key="3">
    <source>
        <dbReference type="ARBA" id="ARBA00022989"/>
    </source>
</evidence>
<evidence type="ECO:0000259" key="5">
    <source>
        <dbReference type="Pfam" id="PF04357"/>
    </source>
</evidence>
<evidence type="ECO:0000313" key="6">
    <source>
        <dbReference type="EMBL" id="TFH80247.1"/>
    </source>
</evidence>
<evidence type="ECO:0000256" key="2">
    <source>
        <dbReference type="ARBA" id="ARBA00022692"/>
    </source>
</evidence>
<keyword evidence="7" id="KW-1185">Reference proteome</keyword>
<dbReference type="Pfam" id="PF04357">
    <property type="entry name" value="TamB"/>
    <property type="match status" value="1"/>
</dbReference>
<gene>
    <name evidence="6" type="ORF">EXN75_09210</name>
</gene>
<name>A0A4Y8VIG8_9BACT</name>
<organism evidence="6 7">
    <name type="scientific">Segatella hominis</name>
    <dbReference type="NCBI Taxonomy" id="2518605"/>
    <lineage>
        <taxon>Bacteria</taxon>
        <taxon>Pseudomonadati</taxon>
        <taxon>Bacteroidota</taxon>
        <taxon>Bacteroidia</taxon>
        <taxon>Bacteroidales</taxon>
        <taxon>Prevotellaceae</taxon>
        <taxon>Segatella</taxon>
    </lineage>
</organism>
<dbReference type="EMBL" id="SGVY01000021">
    <property type="protein sequence ID" value="TFH80247.1"/>
    <property type="molecule type" value="Genomic_DNA"/>
</dbReference>
<dbReference type="InterPro" id="IPR052894">
    <property type="entry name" value="AsmA-related"/>
</dbReference>
<protein>
    <submittedName>
        <fullName evidence="6">Translocation/assembly module TamB</fullName>
    </submittedName>
</protein>
<evidence type="ECO:0000256" key="1">
    <source>
        <dbReference type="ARBA" id="ARBA00004167"/>
    </source>
</evidence>
<dbReference type="InterPro" id="IPR007452">
    <property type="entry name" value="TamB_C"/>
</dbReference>
<proteinExistence type="predicted"/>
<dbReference type="OrthoDB" id="680700at2"/>
<accession>A0A4Y8VIG8</accession>
<evidence type="ECO:0000313" key="7">
    <source>
        <dbReference type="Proteomes" id="UP000297872"/>
    </source>
</evidence>
<dbReference type="GO" id="GO:0005886">
    <property type="term" value="C:plasma membrane"/>
    <property type="evidence" value="ECO:0007669"/>
    <property type="project" value="InterPro"/>
</dbReference>
<dbReference type="PANTHER" id="PTHR30441">
    <property type="entry name" value="DUF748 DOMAIN-CONTAINING PROTEIN"/>
    <property type="match status" value="1"/>
</dbReference>
<reference evidence="6 7" key="1">
    <citation type="submission" date="2019-02" db="EMBL/GenBank/DDBJ databases">
        <title>Draft Genome Sequence of the Prevotella sp. BCRC 81118, Isolated from Human Feces.</title>
        <authorList>
            <person name="Huang C.-H."/>
        </authorList>
    </citation>
    <scope>NUCLEOTIDE SEQUENCE [LARGE SCALE GENOMIC DNA]</scope>
    <source>
        <strain evidence="6 7">BCRC 81118</strain>
    </source>
</reference>
<dbReference type="GO" id="GO:0090313">
    <property type="term" value="P:regulation of protein targeting to membrane"/>
    <property type="evidence" value="ECO:0007669"/>
    <property type="project" value="TreeGrafter"/>
</dbReference>
<dbReference type="GO" id="GO:0009306">
    <property type="term" value="P:protein secretion"/>
    <property type="evidence" value="ECO:0007669"/>
    <property type="project" value="InterPro"/>
</dbReference>
<keyword evidence="3" id="KW-1133">Transmembrane helix</keyword>
<evidence type="ECO:0000256" key="4">
    <source>
        <dbReference type="ARBA" id="ARBA00023136"/>
    </source>
</evidence>
<comment type="caution">
    <text evidence="6">The sequence shown here is derived from an EMBL/GenBank/DDBJ whole genome shotgun (WGS) entry which is preliminary data.</text>
</comment>
<keyword evidence="4" id="KW-0472">Membrane</keyword>
<keyword evidence="2" id="KW-0812">Transmembrane</keyword>